<dbReference type="InterPro" id="IPR012334">
    <property type="entry name" value="Pectin_lyas_fold"/>
</dbReference>
<evidence type="ECO:0000313" key="7">
    <source>
        <dbReference type="Proteomes" id="UP000515561"/>
    </source>
</evidence>
<dbReference type="Pfam" id="PF12708">
    <property type="entry name" value="Pect-lyase_RHGA_epim"/>
    <property type="match status" value="1"/>
</dbReference>
<proteinExistence type="inferred from homology"/>
<evidence type="ECO:0000259" key="5">
    <source>
        <dbReference type="Pfam" id="PF12708"/>
    </source>
</evidence>
<dbReference type="RefSeq" id="WP_184093014.1">
    <property type="nucleotide sequence ID" value="NZ_AP023367.1"/>
</dbReference>
<dbReference type="InterPro" id="IPR006626">
    <property type="entry name" value="PbH1"/>
</dbReference>
<evidence type="ECO:0000256" key="3">
    <source>
        <dbReference type="ARBA" id="ARBA00023295"/>
    </source>
</evidence>
<dbReference type="EMBL" id="AP023367">
    <property type="protein sequence ID" value="BCJ92569.1"/>
    <property type="molecule type" value="Genomic_DNA"/>
</dbReference>
<accession>A0A6S6QTZ7</accession>
<name>A0A6S6QTZ7_9FIRM</name>
<reference evidence="6 7" key="1">
    <citation type="journal article" date="2016" name="Int. J. Syst. Evol. Microbiol.">
        <title>Descriptions of Anaerotaenia torta gen. nov., sp. nov. and Anaerocolumna cellulosilytica gen. nov., sp. nov. isolated from a methanogenic reactor of cattle waste.</title>
        <authorList>
            <person name="Uek A."/>
            <person name="Ohtaki Y."/>
            <person name="Kaku N."/>
            <person name="Ueki K."/>
        </authorList>
    </citation>
    <scope>NUCLEOTIDE SEQUENCE [LARGE SCALE GENOMIC DNA]</scope>
    <source>
        <strain evidence="6 7">SN021</strain>
    </source>
</reference>
<comment type="similarity">
    <text evidence="1 4">Belongs to the glycosyl hydrolase 28 family.</text>
</comment>
<dbReference type="SUPFAM" id="SSF51126">
    <property type="entry name" value="Pectin lyase-like"/>
    <property type="match status" value="1"/>
</dbReference>
<dbReference type="SMART" id="SM00710">
    <property type="entry name" value="PbH1"/>
    <property type="match status" value="5"/>
</dbReference>
<keyword evidence="7" id="KW-1185">Reference proteome</keyword>
<dbReference type="Gene3D" id="2.160.20.10">
    <property type="entry name" value="Single-stranded right-handed beta-helix, Pectin lyase-like"/>
    <property type="match status" value="1"/>
</dbReference>
<organism evidence="6 7">
    <name type="scientific">Anaerocolumna cellulosilytica</name>
    <dbReference type="NCBI Taxonomy" id="433286"/>
    <lineage>
        <taxon>Bacteria</taxon>
        <taxon>Bacillati</taxon>
        <taxon>Bacillota</taxon>
        <taxon>Clostridia</taxon>
        <taxon>Lachnospirales</taxon>
        <taxon>Lachnospiraceae</taxon>
        <taxon>Anaerocolumna</taxon>
    </lineage>
</organism>
<gene>
    <name evidence="6" type="ORF">acsn021_01380</name>
</gene>
<keyword evidence="2 4" id="KW-0378">Hydrolase</keyword>
<dbReference type="GO" id="GO:0004650">
    <property type="term" value="F:polygalacturonase activity"/>
    <property type="evidence" value="ECO:0007669"/>
    <property type="project" value="InterPro"/>
</dbReference>
<dbReference type="Pfam" id="PF00295">
    <property type="entry name" value="Glyco_hydro_28"/>
    <property type="match status" value="1"/>
</dbReference>
<dbReference type="GO" id="GO:0005975">
    <property type="term" value="P:carbohydrate metabolic process"/>
    <property type="evidence" value="ECO:0007669"/>
    <property type="project" value="InterPro"/>
</dbReference>
<feature type="domain" description="Rhamnogalacturonase A/B/Epimerase-like pectate lyase" evidence="5">
    <location>
        <begin position="81"/>
        <end position="133"/>
    </location>
</feature>
<dbReference type="InterPro" id="IPR051801">
    <property type="entry name" value="GH28_Enzymes"/>
</dbReference>
<evidence type="ECO:0000256" key="1">
    <source>
        <dbReference type="ARBA" id="ARBA00008834"/>
    </source>
</evidence>
<dbReference type="InterPro" id="IPR024535">
    <property type="entry name" value="RHGA/B-epi-like_pectate_lyase"/>
</dbReference>
<keyword evidence="3 4" id="KW-0326">Glycosidase</keyword>
<sequence>MNLKILNLLARSITVELEGDTPYEREQYEVWINGTCVKTDTKMVLLLRDLKPATKYELALKQDGQSIAETTFVTEEESYTLNVRQFRAKGDGITDDTQALQAAILCCPPKGRVFIPKGTYKFRNLFLKSNIVLELGKGAVLSAYSERDKFPVLPGTIESYDGESEYNLGSWEGNPLDSMASILTGIDLEHVVICGEGTIDGGGNFDVWWVAGVNQNPPYRPRMMFFNRCKDIIIEGITIQNSPSWNLHPYFSEDIKIYGITLLSPDSSHNTDGIDPESCTNVDIAGVHFSVGDDCIAIKSGKIYMGRKHKKPCRNINIRHCFMERGHGAVTIGSEIAGGVKDVLVSCCKFYHTDRGLRIKTRRGRGKDSIIDGIVFDRIVMDEVKSPFVVNCFYFCDPDGRTEYVGTQEKLPVDERTPSVKSLHFKNIVCKNAHHTGVCIYGLPEQKIESIVMENIDISYSSEATKGIAAMMLACEPTSRLGIFARNVKSLVLENVNLHNAVKEYDIKEVARVN</sequence>
<dbReference type="InterPro" id="IPR000743">
    <property type="entry name" value="Glyco_hydro_28"/>
</dbReference>
<protein>
    <submittedName>
        <fullName evidence="6">Polygalacturonase</fullName>
    </submittedName>
</protein>
<evidence type="ECO:0000313" key="6">
    <source>
        <dbReference type="EMBL" id="BCJ92569.1"/>
    </source>
</evidence>
<dbReference type="KEGG" id="acel:acsn021_01380"/>
<dbReference type="AlphaFoldDB" id="A0A6S6QTZ7"/>
<evidence type="ECO:0000256" key="4">
    <source>
        <dbReference type="RuleBase" id="RU361169"/>
    </source>
</evidence>
<dbReference type="PROSITE" id="PS00502">
    <property type="entry name" value="POLYGALACTURONASE"/>
    <property type="match status" value="1"/>
</dbReference>
<dbReference type="PANTHER" id="PTHR31339:SF9">
    <property type="entry name" value="PLASMIN AND FIBRONECTIN-BINDING PROTEIN A"/>
    <property type="match status" value="1"/>
</dbReference>
<dbReference type="Proteomes" id="UP000515561">
    <property type="component" value="Chromosome"/>
</dbReference>
<dbReference type="InterPro" id="IPR011050">
    <property type="entry name" value="Pectin_lyase_fold/virulence"/>
</dbReference>
<dbReference type="PANTHER" id="PTHR31339">
    <property type="entry name" value="PECTIN LYASE-RELATED"/>
    <property type="match status" value="1"/>
</dbReference>
<evidence type="ECO:0000256" key="2">
    <source>
        <dbReference type="ARBA" id="ARBA00022801"/>
    </source>
</evidence>